<dbReference type="EMBL" id="QUQM01000006">
    <property type="protein sequence ID" value="KAA8644100.1"/>
    <property type="molecule type" value="Genomic_DNA"/>
</dbReference>
<accession>A0A5M9MF56</accession>
<name>A0A5M9MF56_9EURO</name>
<organism evidence="1 2">
    <name type="scientific">Aspergillus tanneri</name>
    <dbReference type="NCBI Taxonomy" id="1220188"/>
    <lineage>
        <taxon>Eukaryota</taxon>
        <taxon>Fungi</taxon>
        <taxon>Dikarya</taxon>
        <taxon>Ascomycota</taxon>
        <taxon>Pezizomycotina</taxon>
        <taxon>Eurotiomycetes</taxon>
        <taxon>Eurotiomycetidae</taxon>
        <taxon>Eurotiales</taxon>
        <taxon>Aspergillaceae</taxon>
        <taxon>Aspergillus</taxon>
        <taxon>Aspergillus subgen. Circumdati</taxon>
    </lineage>
</organism>
<gene>
    <name evidence="1" type="ORF">ATNIH1004_008298</name>
</gene>
<protein>
    <submittedName>
        <fullName evidence="1">Uncharacterized protein</fullName>
    </submittedName>
</protein>
<dbReference type="RefSeq" id="XP_033423461.1">
    <property type="nucleotide sequence ID" value="XM_033572909.1"/>
</dbReference>
<dbReference type="GeneID" id="54331000"/>
<evidence type="ECO:0000313" key="2">
    <source>
        <dbReference type="Proteomes" id="UP000324241"/>
    </source>
</evidence>
<sequence>MPEPSAQARMVIGSLNQLSQKSRAMDWTEFKFLWLGWRSNHDPELDLQLSIRMAKPRAGRVDATQDIGATFCLDWDASHSREPPIK</sequence>
<comment type="caution">
    <text evidence="1">The sequence shown here is derived from an EMBL/GenBank/DDBJ whole genome shotgun (WGS) entry which is preliminary data.</text>
</comment>
<reference evidence="1 2" key="1">
    <citation type="submission" date="2019-08" db="EMBL/GenBank/DDBJ databases">
        <title>The genome sequence of a newly discovered highly antifungal drug resistant Aspergillus species, Aspergillus tanneri NIH 1004.</title>
        <authorList>
            <person name="Mounaud S."/>
            <person name="Singh I."/>
            <person name="Joardar V."/>
            <person name="Pakala S."/>
            <person name="Pakala S."/>
            <person name="Venepally P."/>
            <person name="Chung J.K."/>
            <person name="Losada L."/>
            <person name="Nierman W.C."/>
        </authorList>
    </citation>
    <scope>NUCLEOTIDE SEQUENCE [LARGE SCALE GENOMIC DNA]</scope>
    <source>
        <strain evidence="1 2">NIH1004</strain>
    </source>
</reference>
<dbReference type="Proteomes" id="UP000324241">
    <property type="component" value="Unassembled WGS sequence"/>
</dbReference>
<dbReference type="AlphaFoldDB" id="A0A5M9MF56"/>
<proteinExistence type="predicted"/>
<evidence type="ECO:0000313" key="1">
    <source>
        <dbReference type="EMBL" id="KAA8644100.1"/>
    </source>
</evidence>